<proteinExistence type="predicted"/>
<comment type="caution">
    <text evidence="2">The sequence shown here is derived from an EMBL/GenBank/DDBJ whole genome shotgun (WGS) entry which is preliminary data.</text>
</comment>
<accession>A0A2V1GTA7</accession>
<dbReference type="Pfam" id="PF22302">
    <property type="entry name" value="DUF6968"/>
    <property type="match status" value="1"/>
</dbReference>
<sequence length="122" mass="14062">MDKGIQLMADKKELNWIAESDLMIEMPDGKRSDILIALSEPVEENGGQEFHCQLKLEGLKNEPYDIYGLDSIQTIGLAMALLRRELDNCVSQEMNFYLQDYPDQPVDILQMFFAVQPHQQQQ</sequence>
<evidence type="ECO:0000313" key="3">
    <source>
        <dbReference type="Proteomes" id="UP000244906"/>
    </source>
</evidence>
<organism evidence="2 3">
    <name type="scientific">Pelagibaculum spongiae</name>
    <dbReference type="NCBI Taxonomy" id="2080658"/>
    <lineage>
        <taxon>Bacteria</taxon>
        <taxon>Pseudomonadati</taxon>
        <taxon>Pseudomonadota</taxon>
        <taxon>Gammaproteobacteria</taxon>
        <taxon>Oceanospirillales</taxon>
        <taxon>Pelagibaculum</taxon>
    </lineage>
</organism>
<dbReference type="Proteomes" id="UP000244906">
    <property type="component" value="Unassembled WGS sequence"/>
</dbReference>
<dbReference type="RefSeq" id="WP_116687582.1">
    <property type="nucleotide sequence ID" value="NZ_CAWNYD010000005.1"/>
</dbReference>
<protein>
    <recommendedName>
        <fullName evidence="1">DUF6968 domain-containing protein</fullName>
    </recommendedName>
</protein>
<name>A0A2V1GTA7_9GAMM</name>
<evidence type="ECO:0000259" key="1">
    <source>
        <dbReference type="Pfam" id="PF22302"/>
    </source>
</evidence>
<dbReference type="AlphaFoldDB" id="A0A2V1GTA7"/>
<dbReference type="OrthoDB" id="5587883at2"/>
<reference evidence="2 3" key="1">
    <citation type="submission" date="2018-04" db="EMBL/GenBank/DDBJ databases">
        <title>Thalassorhabdus spongiae gen. nov., sp. nov., isolated from a marine sponge in South-West Iceland.</title>
        <authorList>
            <person name="Knobloch S."/>
            <person name="Daussin A."/>
            <person name="Johannsson R."/>
            <person name="Marteinsson V.T."/>
        </authorList>
    </citation>
    <scope>NUCLEOTIDE SEQUENCE [LARGE SCALE GENOMIC DNA]</scope>
    <source>
        <strain evidence="2 3">Hp12</strain>
    </source>
</reference>
<evidence type="ECO:0000313" key="2">
    <source>
        <dbReference type="EMBL" id="PVZ68254.1"/>
    </source>
</evidence>
<dbReference type="EMBL" id="QDDL01000005">
    <property type="protein sequence ID" value="PVZ68254.1"/>
    <property type="molecule type" value="Genomic_DNA"/>
</dbReference>
<dbReference type="InterPro" id="IPR054241">
    <property type="entry name" value="DUF6968"/>
</dbReference>
<feature type="domain" description="DUF6968" evidence="1">
    <location>
        <begin position="27"/>
        <end position="88"/>
    </location>
</feature>
<gene>
    <name evidence="2" type="ORF">DC094_13235</name>
</gene>
<keyword evidence="3" id="KW-1185">Reference proteome</keyword>